<gene>
    <name evidence="1" type="ORF">Q5P01_009416</name>
</gene>
<keyword evidence="2" id="KW-1185">Reference proteome</keyword>
<sequence length="88" mass="9988">MSPNRFLSLCTVQDPDEGDGLTRVAGGLIFSVRGPTFFSCFVSEGKCHNDVKQRHFCRVHKPTSAAVELEVKKLQIFTRFHRKLNPRP</sequence>
<proteinExistence type="predicted"/>
<accession>A0AA88N1G7</accession>
<dbReference type="Proteomes" id="UP001187415">
    <property type="component" value="Unassembled WGS sequence"/>
</dbReference>
<dbReference type="AlphaFoldDB" id="A0AA88N1G7"/>
<dbReference type="EMBL" id="JAUPFM010000006">
    <property type="protein sequence ID" value="KAK2849582.1"/>
    <property type="molecule type" value="Genomic_DNA"/>
</dbReference>
<name>A0AA88N1G7_CHASR</name>
<evidence type="ECO:0000313" key="1">
    <source>
        <dbReference type="EMBL" id="KAK2849582.1"/>
    </source>
</evidence>
<comment type="caution">
    <text evidence="1">The sequence shown here is derived from an EMBL/GenBank/DDBJ whole genome shotgun (WGS) entry which is preliminary data.</text>
</comment>
<organism evidence="1 2">
    <name type="scientific">Channa striata</name>
    <name type="common">Snakehead murrel</name>
    <name type="synonym">Ophicephalus striatus</name>
    <dbReference type="NCBI Taxonomy" id="64152"/>
    <lineage>
        <taxon>Eukaryota</taxon>
        <taxon>Metazoa</taxon>
        <taxon>Chordata</taxon>
        <taxon>Craniata</taxon>
        <taxon>Vertebrata</taxon>
        <taxon>Euteleostomi</taxon>
        <taxon>Actinopterygii</taxon>
        <taxon>Neopterygii</taxon>
        <taxon>Teleostei</taxon>
        <taxon>Neoteleostei</taxon>
        <taxon>Acanthomorphata</taxon>
        <taxon>Anabantaria</taxon>
        <taxon>Anabantiformes</taxon>
        <taxon>Channoidei</taxon>
        <taxon>Channidae</taxon>
        <taxon>Channa</taxon>
    </lineage>
</organism>
<evidence type="ECO:0000313" key="2">
    <source>
        <dbReference type="Proteomes" id="UP001187415"/>
    </source>
</evidence>
<reference evidence="1" key="1">
    <citation type="submission" date="2023-07" db="EMBL/GenBank/DDBJ databases">
        <title>Chromosome-level Genome Assembly of Striped Snakehead (Channa striata).</title>
        <authorList>
            <person name="Liu H."/>
        </authorList>
    </citation>
    <scope>NUCLEOTIDE SEQUENCE</scope>
    <source>
        <strain evidence="1">Gz</strain>
        <tissue evidence="1">Muscle</tissue>
    </source>
</reference>
<protein>
    <submittedName>
        <fullName evidence="1">Uncharacterized protein</fullName>
    </submittedName>
</protein>